<accession>A0A7T8KB72</accession>
<proteinExistence type="predicted"/>
<dbReference type="AlphaFoldDB" id="A0A7T8KB72"/>
<sequence>MEGDPNLDSIPAVFIGVSDGEKLLRDYVHQEDLHTYLAIYPDEPFIGAYTFF</sequence>
<dbReference type="OrthoDB" id="8062037at2759"/>
<dbReference type="Proteomes" id="UP000595437">
    <property type="component" value="Chromosome 3"/>
</dbReference>
<name>A0A7T8KB72_CALRO</name>
<keyword evidence="2" id="KW-1185">Reference proteome</keyword>
<gene>
    <name evidence="1" type="ORF">FKW44_004993</name>
</gene>
<protein>
    <submittedName>
        <fullName evidence="1">RING finger protein 13</fullName>
    </submittedName>
</protein>
<evidence type="ECO:0000313" key="1">
    <source>
        <dbReference type="EMBL" id="QQP52751.1"/>
    </source>
</evidence>
<organism evidence="1 2">
    <name type="scientific">Caligus rogercresseyi</name>
    <name type="common">Sea louse</name>
    <dbReference type="NCBI Taxonomy" id="217165"/>
    <lineage>
        <taxon>Eukaryota</taxon>
        <taxon>Metazoa</taxon>
        <taxon>Ecdysozoa</taxon>
        <taxon>Arthropoda</taxon>
        <taxon>Crustacea</taxon>
        <taxon>Multicrustacea</taxon>
        <taxon>Hexanauplia</taxon>
        <taxon>Copepoda</taxon>
        <taxon>Siphonostomatoida</taxon>
        <taxon>Caligidae</taxon>
        <taxon>Caligus</taxon>
    </lineage>
</organism>
<dbReference type="EMBL" id="CP045892">
    <property type="protein sequence ID" value="QQP52751.1"/>
    <property type="molecule type" value="Genomic_DNA"/>
</dbReference>
<reference evidence="2" key="1">
    <citation type="submission" date="2021-01" db="EMBL/GenBank/DDBJ databases">
        <title>Caligus Genome Assembly.</title>
        <authorList>
            <person name="Gallardo-Escarate C."/>
        </authorList>
    </citation>
    <scope>NUCLEOTIDE SEQUENCE [LARGE SCALE GENOMIC DNA]</scope>
</reference>
<evidence type="ECO:0000313" key="2">
    <source>
        <dbReference type="Proteomes" id="UP000595437"/>
    </source>
</evidence>